<evidence type="ECO:0000313" key="1">
    <source>
        <dbReference type="EMBL" id="KAI3822278.1"/>
    </source>
</evidence>
<reference evidence="2" key="1">
    <citation type="journal article" date="2022" name="Mol. Ecol. Resour.">
        <title>The genomes of chicory, endive, great burdock and yacon provide insights into Asteraceae palaeo-polyploidization history and plant inulin production.</title>
        <authorList>
            <person name="Fan W."/>
            <person name="Wang S."/>
            <person name="Wang H."/>
            <person name="Wang A."/>
            <person name="Jiang F."/>
            <person name="Liu H."/>
            <person name="Zhao H."/>
            <person name="Xu D."/>
            <person name="Zhang Y."/>
        </authorList>
    </citation>
    <scope>NUCLEOTIDE SEQUENCE [LARGE SCALE GENOMIC DNA]</scope>
    <source>
        <strain evidence="2">cv. Yunnan</strain>
    </source>
</reference>
<keyword evidence="2" id="KW-1185">Reference proteome</keyword>
<accession>A0ACB9JQI0</accession>
<dbReference type="EMBL" id="CM042020">
    <property type="protein sequence ID" value="KAI3822278.1"/>
    <property type="molecule type" value="Genomic_DNA"/>
</dbReference>
<gene>
    <name evidence="1" type="ORF">L1987_09867</name>
</gene>
<evidence type="ECO:0000313" key="2">
    <source>
        <dbReference type="Proteomes" id="UP001056120"/>
    </source>
</evidence>
<comment type="caution">
    <text evidence="1">The sequence shown here is derived from an EMBL/GenBank/DDBJ whole genome shotgun (WGS) entry which is preliminary data.</text>
</comment>
<dbReference type="Proteomes" id="UP001056120">
    <property type="component" value="Linkage Group LG03"/>
</dbReference>
<name>A0ACB9JQI0_9ASTR</name>
<organism evidence="1 2">
    <name type="scientific">Smallanthus sonchifolius</name>
    <dbReference type="NCBI Taxonomy" id="185202"/>
    <lineage>
        <taxon>Eukaryota</taxon>
        <taxon>Viridiplantae</taxon>
        <taxon>Streptophyta</taxon>
        <taxon>Embryophyta</taxon>
        <taxon>Tracheophyta</taxon>
        <taxon>Spermatophyta</taxon>
        <taxon>Magnoliopsida</taxon>
        <taxon>eudicotyledons</taxon>
        <taxon>Gunneridae</taxon>
        <taxon>Pentapetalae</taxon>
        <taxon>asterids</taxon>
        <taxon>campanulids</taxon>
        <taxon>Asterales</taxon>
        <taxon>Asteraceae</taxon>
        <taxon>Asteroideae</taxon>
        <taxon>Heliantheae alliance</taxon>
        <taxon>Millerieae</taxon>
        <taxon>Smallanthus</taxon>
    </lineage>
</organism>
<sequence>MEEDIRRDLARMSKGQRNVPTVTTGGSPITKKKIAEKIVGLTINDDLEKVEADQSLLKKAMDPRNRTKAWKNAESYNPGYFFDALLRGTRPAILWDL</sequence>
<reference evidence="1 2" key="2">
    <citation type="journal article" date="2022" name="Mol. Ecol. Resour.">
        <title>The genomes of chicory, endive, great burdock and yacon provide insights into Asteraceae paleo-polyploidization history and plant inulin production.</title>
        <authorList>
            <person name="Fan W."/>
            <person name="Wang S."/>
            <person name="Wang H."/>
            <person name="Wang A."/>
            <person name="Jiang F."/>
            <person name="Liu H."/>
            <person name="Zhao H."/>
            <person name="Xu D."/>
            <person name="Zhang Y."/>
        </authorList>
    </citation>
    <scope>NUCLEOTIDE SEQUENCE [LARGE SCALE GENOMIC DNA]</scope>
    <source>
        <strain evidence="2">cv. Yunnan</strain>
        <tissue evidence="1">Leaves</tissue>
    </source>
</reference>
<protein>
    <submittedName>
        <fullName evidence="1">Uncharacterized protein</fullName>
    </submittedName>
</protein>
<proteinExistence type="predicted"/>